<reference evidence="2" key="1">
    <citation type="journal article" date="2014" name="Front. Microbiol.">
        <title>High frequency of phylogenetically diverse reductive dehalogenase-homologous genes in deep subseafloor sedimentary metagenomes.</title>
        <authorList>
            <person name="Kawai M."/>
            <person name="Futagami T."/>
            <person name="Toyoda A."/>
            <person name="Takaki Y."/>
            <person name="Nishi S."/>
            <person name="Hori S."/>
            <person name="Arai W."/>
            <person name="Tsubouchi T."/>
            <person name="Morono Y."/>
            <person name="Uchiyama I."/>
            <person name="Ito T."/>
            <person name="Fujiyama A."/>
            <person name="Inagaki F."/>
            <person name="Takami H."/>
        </authorList>
    </citation>
    <scope>NUCLEOTIDE SEQUENCE</scope>
    <source>
        <strain evidence="2">Expedition CK06-06</strain>
    </source>
</reference>
<keyword evidence="1" id="KW-0812">Transmembrane</keyword>
<feature type="transmembrane region" description="Helical" evidence="1">
    <location>
        <begin position="20"/>
        <end position="38"/>
    </location>
</feature>
<gene>
    <name evidence="2" type="ORF">S01H1_13789</name>
</gene>
<proteinExistence type="predicted"/>
<evidence type="ECO:0000313" key="2">
    <source>
        <dbReference type="EMBL" id="GAF78721.1"/>
    </source>
</evidence>
<name>X0SU95_9ZZZZ</name>
<comment type="caution">
    <text evidence="2">The sequence shown here is derived from an EMBL/GenBank/DDBJ whole genome shotgun (WGS) entry which is preliminary data.</text>
</comment>
<protein>
    <submittedName>
        <fullName evidence="2">Uncharacterized protein</fullName>
    </submittedName>
</protein>
<organism evidence="2">
    <name type="scientific">marine sediment metagenome</name>
    <dbReference type="NCBI Taxonomy" id="412755"/>
    <lineage>
        <taxon>unclassified sequences</taxon>
        <taxon>metagenomes</taxon>
        <taxon>ecological metagenomes</taxon>
    </lineage>
</organism>
<keyword evidence="1" id="KW-0472">Membrane</keyword>
<accession>X0SU95</accession>
<dbReference type="EMBL" id="BARS01007130">
    <property type="protein sequence ID" value="GAF78721.1"/>
    <property type="molecule type" value="Genomic_DNA"/>
</dbReference>
<sequence length="52" mass="6108">MLYLAECCYAFEKDKVMMTILPMTYSMIFAVSMRASFFEKTKGFKEMMITAQ</sequence>
<dbReference type="AlphaFoldDB" id="X0SU95"/>
<keyword evidence="1" id="KW-1133">Transmembrane helix</keyword>
<evidence type="ECO:0000256" key="1">
    <source>
        <dbReference type="SAM" id="Phobius"/>
    </source>
</evidence>